<dbReference type="EMBL" id="CP002541">
    <property type="protein sequence ID" value="ADY14030.1"/>
    <property type="molecule type" value="Genomic_DNA"/>
</dbReference>
<dbReference type="GO" id="GO:0016788">
    <property type="term" value="F:hydrolase activity, acting on ester bonds"/>
    <property type="evidence" value="ECO:0007669"/>
    <property type="project" value="UniProtKB-ARBA"/>
</dbReference>
<dbReference type="HOGENOM" id="CLU_764287_0_0_12"/>
<evidence type="ECO:0000313" key="3">
    <source>
        <dbReference type="Proteomes" id="UP000008466"/>
    </source>
</evidence>
<keyword evidence="3" id="KW-1185">Reference proteome</keyword>
<dbReference type="Proteomes" id="UP000008466">
    <property type="component" value="Chromosome"/>
</dbReference>
<dbReference type="Gene3D" id="2.60.120.260">
    <property type="entry name" value="Galactose-binding domain-like"/>
    <property type="match status" value="1"/>
</dbReference>
<feature type="domain" description="SGNH hydrolase-type esterase" evidence="1">
    <location>
        <begin position="157"/>
        <end position="314"/>
    </location>
</feature>
<reference evidence="3" key="1">
    <citation type="submission" date="2011-02" db="EMBL/GenBank/DDBJ databases">
        <title>Complete sequence of Spirochaeta sp. Buddy.</title>
        <authorList>
            <person name="Lucas S."/>
            <person name="Copeland A."/>
            <person name="Lapidus A."/>
            <person name="Cheng J.-F."/>
            <person name="Goodwin L."/>
            <person name="Pitluck S."/>
            <person name="Zeytun A."/>
            <person name="Detter J.C."/>
            <person name="Han C."/>
            <person name="Tapia R."/>
            <person name="Land M."/>
            <person name="Hauser L."/>
            <person name="Kyrpides N."/>
            <person name="Ivanova N."/>
            <person name="Mikhailova N."/>
            <person name="Pagani I."/>
            <person name="Ritalahti K.M."/>
            <person name="Loeffler F.E."/>
            <person name="Woyke T."/>
        </authorList>
    </citation>
    <scope>NUCLEOTIDE SEQUENCE [LARGE SCALE GENOMIC DNA]</scope>
    <source>
        <strain evidence="3">ATCC BAA-1886 / DSM 22777 / Buddy</strain>
    </source>
</reference>
<dbReference type="RefSeq" id="WP_013607879.1">
    <property type="nucleotide sequence ID" value="NC_015152.1"/>
</dbReference>
<proteinExistence type="predicted"/>
<organism evidence="2 3">
    <name type="scientific">Sphaerochaeta globosa (strain ATCC BAA-1886 / DSM 22777 / Buddy)</name>
    <name type="common">Spirochaeta sp. (strain Buddy)</name>
    <dbReference type="NCBI Taxonomy" id="158189"/>
    <lineage>
        <taxon>Bacteria</taxon>
        <taxon>Pseudomonadati</taxon>
        <taxon>Spirochaetota</taxon>
        <taxon>Spirochaetia</taxon>
        <taxon>Spirochaetales</taxon>
        <taxon>Sphaerochaetaceae</taxon>
        <taxon>Sphaerochaeta</taxon>
    </lineage>
</organism>
<dbReference type="InterPro" id="IPR036514">
    <property type="entry name" value="SGNH_hydro_sf"/>
</dbReference>
<evidence type="ECO:0000259" key="1">
    <source>
        <dbReference type="Pfam" id="PF13472"/>
    </source>
</evidence>
<dbReference type="STRING" id="158189.SpiBuddy_2211"/>
<dbReference type="InterPro" id="IPR013830">
    <property type="entry name" value="SGNH_hydro"/>
</dbReference>
<name>F0RT55_SPHGB</name>
<dbReference type="CDD" id="cd00229">
    <property type="entry name" value="SGNH_hydrolase"/>
    <property type="match status" value="1"/>
</dbReference>
<dbReference type="SUPFAM" id="SSF52266">
    <property type="entry name" value="SGNH hydrolase"/>
    <property type="match status" value="1"/>
</dbReference>
<protein>
    <recommendedName>
        <fullName evidence="1">SGNH hydrolase-type esterase domain-containing protein</fullName>
    </recommendedName>
</protein>
<dbReference type="Gene3D" id="3.40.50.1110">
    <property type="entry name" value="SGNH hydrolase"/>
    <property type="match status" value="1"/>
</dbReference>
<dbReference type="Pfam" id="PF13472">
    <property type="entry name" value="Lipase_GDSL_2"/>
    <property type="match status" value="1"/>
</dbReference>
<gene>
    <name evidence="2" type="ordered locus">SpiBuddy_2211</name>
</gene>
<accession>F0RT55</accession>
<sequence>MENEPSLIFDLAHNALSYRMLDEGYVQLLRFNDSDNEPFTSHPLYRAMAKTSASVCLRFVTKSEAVLEIRRYNPSLLVKAGEQALDFASLYGRPLDLSETLDVSVDGVLSHRPLASGRITFEAGHDVAVHLPLHHQVGIRIEGNVEPVAKPARTLVLLGDSIVQGVGIHHPSQNLGGRLGSLLGVQVLNQGLAGAMINAKFVQKLEMASPVSSILISLGTNDWTIRETLAEIRGEMFALLGRVRKFYPKVPVLLLTPLYRTDILQNKPMGTFGQLTQALVQATKCFPAVEVADGLSLSLRDAYDDQFLHPDQKGIAFLAKTLAPLIPFQR</sequence>
<evidence type="ECO:0000313" key="2">
    <source>
        <dbReference type="EMBL" id="ADY14030.1"/>
    </source>
</evidence>
<dbReference type="AlphaFoldDB" id="F0RT55"/>
<dbReference type="KEGG" id="sbu:SpiBuddy_2211"/>
<dbReference type="eggNOG" id="COG2755">
    <property type="taxonomic scope" value="Bacteria"/>
</dbReference>